<gene>
    <name evidence="4" type="ORF">PFUGPA_05932</name>
</gene>
<evidence type="ECO:0000259" key="2">
    <source>
        <dbReference type="Pfam" id="PF15447"/>
    </source>
</evidence>
<dbReference type="GO" id="GO:0016020">
    <property type="term" value="C:membrane"/>
    <property type="evidence" value="ECO:0007669"/>
    <property type="project" value="InterPro"/>
</dbReference>
<dbReference type="Pfam" id="PF05424">
    <property type="entry name" value="Duffy_binding"/>
    <property type="match status" value="1"/>
</dbReference>
<sequence length="594" mass="68239">MVTHGGSGDNAEKYKTAPDAKHLLDRIGEDIYKIVNKAALKYENELHGDLSLATYPGDEKPEKSTSPDPCKLKYEYHTNVTSNVIDPCNKRSRERFSDTKGAECDYRKIRDSEKKSNYGACAPFRRLSVCDTNLEQIDPDKIESTHNLLVDVCQAAKFEGASIRGYYAQYDEQYRSSGSTICTALARSFADIGDIVRGRDLFRGNDGEKKKREDLENKLKKIFGIIYGKLKNGKNGAEAEKRYGSDTTNYYQLREDWWEANRAKVWEAITCGHPGGTYFRQTCGSDEKTAIRTPSQCRCSTRVVPTYFDYVPQYLRWFEEWAEDFCRKRKKKIENAIKNCRGEKGNERYCDLNGYNCEETARGAEIFVKGDDCHKCSVACDRFVKWIDNQRKEFDKQKKKYDEEINKTHGTTITTGNGKINNLYVGHFYKILKKYYPTVDKFLQKLNDEAICKKPPNVGNEKASTVDFNNEVNTTFSHTTYCEACPWCGAQKEKNGGGWKAKEKSCAKKKERIFNKENSTDIKILTPEKGRSKILEKLKTFCKDGQKIKNDIWKCHYDDNGTDDQTDDSNDCVLGDWGNLTKEDKIMSYNAFFW</sequence>
<dbReference type="Gene3D" id="1.20.1310.20">
    <property type="entry name" value="Duffy-antigen binding domain"/>
    <property type="match status" value="1"/>
</dbReference>
<evidence type="ECO:0000313" key="5">
    <source>
        <dbReference type="Proteomes" id="UP000019103"/>
    </source>
</evidence>
<organism evidence="4 5">
    <name type="scientific">Plasmodium falciparum (isolate Palo Alto / Uganda)</name>
    <dbReference type="NCBI Taxonomy" id="57270"/>
    <lineage>
        <taxon>Eukaryota</taxon>
        <taxon>Sar</taxon>
        <taxon>Alveolata</taxon>
        <taxon>Apicomplexa</taxon>
        <taxon>Aconoidasida</taxon>
        <taxon>Haemosporida</taxon>
        <taxon>Plasmodiidae</taxon>
        <taxon>Plasmodium</taxon>
        <taxon>Plasmodium (Laverania)</taxon>
    </lineage>
</organism>
<dbReference type="Proteomes" id="UP000019103">
    <property type="component" value="Unassembled WGS sequence"/>
</dbReference>
<dbReference type="OMA" id="SHTTYCE"/>
<dbReference type="Pfam" id="PF22672">
    <property type="entry name" value="DBL_C"/>
    <property type="match status" value="1"/>
</dbReference>
<dbReference type="InterPro" id="IPR029210">
    <property type="entry name" value="PfEMP1_NTS"/>
</dbReference>
<dbReference type="FunFam" id="1.20.1310.20:FF:000001">
    <property type="entry name" value="Erythrocyte membrane protein 1, PfEMP1"/>
    <property type="match status" value="1"/>
</dbReference>
<proteinExistence type="predicted"/>
<dbReference type="InterPro" id="IPR008602">
    <property type="entry name" value="Duffy-antigen-binding"/>
</dbReference>
<dbReference type="OrthoDB" id="10572144at2759"/>
<name>W4IRJ2_PLAFP</name>
<reference evidence="4 5" key="2">
    <citation type="submission" date="2013-02" db="EMBL/GenBank/DDBJ databases">
        <title>The Genome Sequence of Plasmodium falciparum Palo Alto/Uganda.</title>
        <authorList>
            <consortium name="The Broad Institute Genome Sequencing Platform"/>
            <consortium name="The Broad Institute Genome Sequencing Center for Infectious Disease"/>
            <person name="Neafsey D."/>
            <person name="Cheeseman I."/>
            <person name="Volkman S."/>
            <person name="Adams J."/>
            <person name="Walker B."/>
            <person name="Young S.K."/>
            <person name="Zeng Q."/>
            <person name="Gargeya S."/>
            <person name="Fitzgerald M."/>
            <person name="Haas B."/>
            <person name="Abouelleil A."/>
            <person name="Alvarado L."/>
            <person name="Arachchi H.M."/>
            <person name="Berlin A.M."/>
            <person name="Chapman S.B."/>
            <person name="Dewar J."/>
            <person name="Goldberg J."/>
            <person name="Griggs A."/>
            <person name="Gujja S."/>
            <person name="Hansen M."/>
            <person name="Howarth C."/>
            <person name="Imamovic A."/>
            <person name="Larimer J."/>
            <person name="McCowan C."/>
            <person name="Murphy C."/>
            <person name="Neiman D."/>
            <person name="Pearson M."/>
            <person name="Priest M."/>
            <person name="Roberts A."/>
            <person name="Saif S."/>
            <person name="Shea T."/>
            <person name="Sisk P."/>
            <person name="Sykes S."/>
            <person name="Wortman J."/>
            <person name="Nusbaum C."/>
            <person name="Birren B."/>
        </authorList>
    </citation>
    <scope>NUCLEOTIDE SEQUENCE [LARGE SCALE GENOMIC DNA]</scope>
    <source>
        <strain evidence="4 5">Palo Alto/Uganda</strain>
    </source>
</reference>
<evidence type="ECO:0000259" key="3">
    <source>
        <dbReference type="Pfam" id="PF22672"/>
    </source>
</evidence>
<feature type="non-terminal residue" evidence="4">
    <location>
        <position position="594"/>
    </location>
</feature>
<reference evidence="4 5" key="1">
    <citation type="submission" date="2013-02" db="EMBL/GenBank/DDBJ databases">
        <title>The Genome Annotation of Plasmodium falciparum Palo Alto/Uganda.</title>
        <authorList>
            <consortium name="The Broad Institute Genome Sequencing Platform"/>
            <consortium name="The Broad Institute Genome Sequencing Center for Infectious Disease"/>
            <person name="Neafsey D."/>
            <person name="Hoffman S."/>
            <person name="Volkman S."/>
            <person name="Rosenthal P."/>
            <person name="Walker B."/>
            <person name="Young S.K."/>
            <person name="Zeng Q."/>
            <person name="Gargeya S."/>
            <person name="Fitzgerald M."/>
            <person name="Haas B."/>
            <person name="Abouelleil A."/>
            <person name="Allen A.W."/>
            <person name="Alvarado L."/>
            <person name="Arachchi H.M."/>
            <person name="Berlin A.M."/>
            <person name="Chapman S.B."/>
            <person name="Gainer-Dewar J."/>
            <person name="Goldberg J."/>
            <person name="Griggs A."/>
            <person name="Gujja S."/>
            <person name="Hansen M."/>
            <person name="Howarth C."/>
            <person name="Imamovic A."/>
            <person name="Ireland A."/>
            <person name="Larimer J."/>
            <person name="McCowan C."/>
            <person name="Murphy C."/>
            <person name="Pearson M."/>
            <person name="Poon T.W."/>
            <person name="Priest M."/>
            <person name="Roberts A."/>
            <person name="Saif S."/>
            <person name="Shea T."/>
            <person name="Sisk P."/>
            <person name="Sykes S."/>
            <person name="Wortman J."/>
            <person name="Nusbaum C."/>
            <person name="Birren B."/>
        </authorList>
    </citation>
    <scope>NUCLEOTIDE SEQUENCE [LARGE SCALE GENOMIC DNA]</scope>
    <source>
        <strain evidence="4 5">Palo Alto/Uganda</strain>
    </source>
</reference>
<feature type="domain" description="Duffy-antigen binding" evidence="1">
    <location>
        <begin position="119"/>
        <end position="316"/>
    </location>
</feature>
<dbReference type="InterPro" id="IPR054595">
    <property type="entry name" value="DBL_C"/>
</dbReference>
<dbReference type="FunFam" id="1.20.58.830:FF:000005">
    <property type="entry name" value="Erythrocyte membrane protein 1, PfEMP1"/>
    <property type="match status" value="1"/>
</dbReference>
<dbReference type="Gene3D" id="1.20.58.830">
    <property type="match status" value="1"/>
</dbReference>
<accession>W4IRJ2</accession>
<evidence type="ECO:0000313" key="4">
    <source>
        <dbReference type="EMBL" id="ETW52062.1"/>
    </source>
</evidence>
<evidence type="ECO:0000259" key="1">
    <source>
        <dbReference type="Pfam" id="PF05424"/>
    </source>
</evidence>
<dbReference type="AlphaFoldDB" id="W4IRJ2"/>
<dbReference type="SUPFAM" id="SSF140924">
    <property type="entry name" value="Duffy binding domain-like"/>
    <property type="match status" value="2"/>
</dbReference>
<dbReference type="GO" id="GO:0046789">
    <property type="term" value="F:host cell surface receptor binding"/>
    <property type="evidence" value="ECO:0007669"/>
    <property type="project" value="InterPro"/>
</dbReference>
<dbReference type="EMBL" id="KI927395">
    <property type="protein sequence ID" value="ETW52062.1"/>
    <property type="molecule type" value="Genomic_DNA"/>
</dbReference>
<dbReference type="Gene3D" id="1.20.58.1930">
    <property type="match status" value="1"/>
</dbReference>
<dbReference type="Pfam" id="PF15447">
    <property type="entry name" value="NTS"/>
    <property type="match status" value="1"/>
</dbReference>
<protein>
    <submittedName>
        <fullName evidence="4">Uncharacterized protein</fullName>
    </submittedName>
</protein>
<dbReference type="InterPro" id="IPR042202">
    <property type="entry name" value="Duffy-ag-bd_sf"/>
</dbReference>
<feature type="domain" description="Plasmodium falciparum erythrocyte membrane protein-1 N-terminal segment" evidence="2">
    <location>
        <begin position="19"/>
        <end position="54"/>
    </location>
</feature>
<feature type="domain" description="Duffy-binding-like" evidence="3">
    <location>
        <begin position="320"/>
        <end position="479"/>
    </location>
</feature>